<dbReference type="NCBIfam" id="TIGR02532">
    <property type="entry name" value="IV_pilin_GFxxxE"/>
    <property type="match status" value="1"/>
</dbReference>
<evidence type="ECO:0000313" key="3">
    <source>
        <dbReference type="EMBL" id="QPJ63775.1"/>
    </source>
</evidence>
<evidence type="ECO:0000256" key="1">
    <source>
        <dbReference type="ARBA" id="ARBA00022481"/>
    </source>
</evidence>
<evidence type="ECO:0000256" key="2">
    <source>
        <dbReference type="SAM" id="Phobius"/>
    </source>
</evidence>
<dbReference type="PROSITE" id="PS00409">
    <property type="entry name" value="PROKAR_NTER_METHYL"/>
    <property type="match status" value="1"/>
</dbReference>
<sequence>MLKRDEKGFTLIELLIVIAIIGILAAIAIPQFNQYKQRAYLTTTKNDLHNLYLACKAFWIDNGGATACPVPGANGAGTLQNSFGFNQSADVTIAITTATETAFVATGTNANVPGTTNTINASGNIS</sequence>
<dbReference type="InterPro" id="IPR012902">
    <property type="entry name" value="N_methyl_site"/>
</dbReference>
<dbReference type="KEGG" id="nli:G3M70_09485"/>
<reference evidence="3 4" key="1">
    <citation type="submission" date="2020-02" db="EMBL/GenBank/DDBJ databases">
        <title>Genomic and physiological characterization of two novel Nitrospinaceae genera.</title>
        <authorList>
            <person name="Mueller A.J."/>
            <person name="Jung M.-Y."/>
            <person name="Strachan C.R."/>
            <person name="Herbold C.W."/>
            <person name="Kirkegaard R.H."/>
            <person name="Daims H."/>
        </authorList>
    </citation>
    <scope>NUCLEOTIDE SEQUENCE [LARGE SCALE GENOMIC DNA]</scope>
    <source>
        <strain evidence="3">EB</strain>
    </source>
</reference>
<organism evidence="3 4">
    <name type="scientific">Candidatus Nitronauta litoralis</name>
    <dbReference type="NCBI Taxonomy" id="2705533"/>
    <lineage>
        <taxon>Bacteria</taxon>
        <taxon>Pseudomonadati</taxon>
        <taxon>Nitrospinota/Tectimicrobiota group</taxon>
        <taxon>Nitrospinota</taxon>
        <taxon>Nitrospinia</taxon>
        <taxon>Nitrospinales</taxon>
        <taxon>Nitrospinaceae</taxon>
        <taxon>Candidatus Nitronauta</taxon>
    </lineage>
</organism>
<dbReference type="Pfam" id="PF07963">
    <property type="entry name" value="N_methyl"/>
    <property type="match status" value="1"/>
</dbReference>
<keyword evidence="2" id="KW-1133">Transmembrane helix</keyword>
<dbReference type="InterPro" id="IPR000983">
    <property type="entry name" value="Bac_GSPG_pilin"/>
</dbReference>
<keyword evidence="2" id="KW-0812">Transmembrane</keyword>
<evidence type="ECO:0000313" key="4">
    <source>
        <dbReference type="Proteomes" id="UP000594688"/>
    </source>
</evidence>
<keyword evidence="2" id="KW-0472">Membrane</keyword>
<dbReference type="GO" id="GO:0015627">
    <property type="term" value="C:type II protein secretion system complex"/>
    <property type="evidence" value="ECO:0007669"/>
    <property type="project" value="InterPro"/>
</dbReference>
<dbReference type="InterPro" id="IPR045584">
    <property type="entry name" value="Pilin-like"/>
</dbReference>
<proteinExistence type="predicted"/>
<dbReference type="PANTHER" id="PTHR30093">
    <property type="entry name" value="GENERAL SECRETION PATHWAY PROTEIN G"/>
    <property type="match status" value="1"/>
</dbReference>
<dbReference type="Proteomes" id="UP000594688">
    <property type="component" value="Chromosome"/>
</dbReference>
<dbReference type="AlphaFoldDB" id="A0A7T0BZF4"/>
<dbReference type="EMBL" id="CP048685">
    <property type="protein sequence ID" value="QPJ63775.1"/>
    <property type="molecule type" value="Genomic_DNA"/>
</dbReference>
<dbReference type="GO" id="GO:0015628">
    <property type="term" value="P:protein secretion by the type II secretion system"/>
    <property type="evidence" value="ECO:0007669"/>
    <property type="project" value="InterPro"/>
</dbReference>
<dbReference type="SUPFAM" id="SSF54523">
    <property type="entry name" value="Pili subunits"/>
    <property type="match status" value="1"/>
</dbReference>
<gene>
    <name evidence="3" type="ORF">G3M70_09485</name>
</gene>
<protein>
    <submittedName>
        <fullName evidence="3">Prepilin-type N-terminal cleavage/methylation domain-containing protein</fullName>
    </submittedName>
</protein>
<dbReference type="PRINTS" id="PR00813">
    <property type="entry name" value="BCTERIALGSPG"/>
</dbReference>
<feature type="transmembrane region" description="Helical" evidence="2">
    <location>
        <begin position="12"/>
        <end position="32"/>
    </location>
</feature>
<dbReference type="Gene3D" id="3.30.700.10">
    <property type="entry name" value="Glycoprotein, Type 4 Pilin"/>
    <property type="match status" value="1"/>
</dbReference>
<keyword evidence="1" id="KW-0488">Methylation</keyword>
<accession>A0A7T0BZF4</accession>
<name>A0A7T0BZF4_9BACT</name>